<reference evidence="1" key="1">
    <citation type="submission" date="2015-01" db="EMBL/GenBank/DDBJ databases">
        <title>The Genome Sequence of Cryptococcus gattii CA1280.</title>
        <authorList>
            <consortium name="The Broad Institute Genomics Platform"/>
            <person name="Cuomo C."/>
            <person name="Litvintseva A."/>
            <person name="Chen Y."/>
            <person name="Heitman J."/>
            <person name="Sun S."/>
            <person name="Springer D."/>
            <person name="Dromer F."/>
            <person name="Young S."/>
            <person name="Zeng Q."/>
            <person name="Gargeya S."/>
            <person name="Abouelleil A."/>
            <person name="Alvarado L."/>
            <person name="Chapman S.B."/>
            <person name="Gainer-Dewar J."/>
            <person name="Goldberg J."/>
            <person name="Griggs A."/>
            <person name="Gujja S."/>
            <person name="Hansen M."/>
            <person name="Howarth C."/>
            <person name="Imamovic A."/>
            <person name="Larimer J."/>
            <person name="Murphy C."/>
            <person name="Naylor J."/>
            <person name="Pearson M."/>
            <person name="Priest M."/>
            <person name="Roberts A."/>
            <person name="Saif S."/>
            <person name="Shea T."/>
            <person name="Sykes S."/>
            <person name="Wortman J."/>
            <person name="Nusbaum C."/>
            <person name="Birren B."/>
        </authorList>
    </citation>
    <scope>NUCLEOTIDE SEQUENCE [LARGE SCALE GENOMIC DNA]</scope>
    <source>
        <strain evidence="1">CA1280</strain>
    </source>
</reference>
<dbReference type="HOGENOM" id="CLU_3335546_0_0_1"/>
<accession>A0A0D0VCF1</accession>
<sequence>MQPLHIFKLAQYLQVIYGSSWTSSWPTLWMRSLKKLDE</sequence>
<gene>
    <name evidence="1" type="ORF">I312_05558</name>
</gene>
<evidence type="ECO:0000313" key="1">
    <source>
        <dbReference type="EMBL" id="KIR45226.1"/>
    </source>
</evidence>
<name>A0A0D0VCF1_CRYGA</name>
<protein>
    <submittedName>
        <fullName evidence="1">Uncharacterized protein</fullName>
    </submittedName>
</protein>
<organism evidence="1">
    <name type="scientific">Cryptococcus bacillisporus CA1280</name>
    <dbReference type="NCBI Taxonomy" id="1296109"/>
    <lineage>
        <taxon>Eukaryota</taxon>
        <taxon>Fungi</taxon>
        <taxon>Dikarya</taxon>
        <taxon>Basidiomycota</taxon>
        <taxon>Agaricomycotina</taxon>
        <taxon>Tremellomycetes</taxon>
        <taxon>Tremellales</taxon>
        <taxon>Cryptococcaceae</taxon>
        <taxon>Cryptococcus</taxon>
        <taxon>Cryptococcus gattii species complex</taxon>
    </lineage>
</organism>
<dbReference type="EMBL" id="KN847990">
    <property type="protein sequence ID" value="KIR45226.1"/>
    <property type="molecule type" value="Genomic_DNA"/>
</dbReference>
<dbReference type="AlphaFoldDB" id="A0A0D0VCF1"/>
<proteinExistence type="predicted"/>